<dbReference type="AlphaFoldDB" id="K1P0M6"/>
<dbReference type="HOGENOM" id="CLU_1715027_0_0_1"/>
<organism evidence="1">
    <name type="scientific">Magallana gigas</name>
    <name type="common">Pacific oyster</name>
    <name type="synonym">Crassostrea gigas</name>
    <dbReference type="NCBI Taxonomy" id="29159"/>
    <lineage>
        <taxon>Eukaryota</taxon>
        <taxon>Metazoa</taxon>
        <taxon>Spiralia</taxon>
        <taxon>Lophotrochozoa</taxon>
        <taxon>Mollusca</taxon>
        <taxon>Bivalvia</taxon>
        <taxon>Autobranchia</taxon>
        <taxon>Pteriomorphia</taxon>
        <taxon>Ostreida</taxon>
        <taxon>Ostreoidea</taxon>
        <taxon>Ostreidae</taxon>
        <taxon>Magallana</taxon>
    </lineage>
</organism>
<protein>
    <submittedName>
        <fullName evidence="1">Uncharacterized protein</fullName>
    </submittedName>
</protein>
<evidence type="ECO:0000313" key="1">
    <source>
        <dbReference type="EMBL" id="EKC17272.1"/>
    </source>
</evidence>
<reference evidence="1" key="1">
    <citation type="journal article" date="2012" name="Nature">
        <title>The oyster genome reveals stress adaptation and complexity of shell formation.</title>
        <authorList>
            <person name="Zhang G."/>
            <person name="Fang X."/>
            <person name="Guo X."/>
            <person name="Li L."/>
            <person name="Luo R."/>
            <person name="Xu F."/>
            <person name="Yang P."/>
            <person name="Zhang L."/>
            <person name="Wang X."/>
            <person name="Qi H."/>
            <person name="Xiong Z."/>
            <person name="Que H."/>
            <person name="Xie Y."/>
            <person name="Holland P.W."/>
            <person name="Paps J."/>
            <person name="Zhu Y."/>
            <person name="Wu F."/>
            <person name="Chen Y."/>
            <person name="Wang J."/>
            <person name="Peng C."/>
            <person name="Meng J."/>
            <person name="Yang L."/>
            <person name="Liu J."/>
            <person name="Wen B."/>
            <person name="Zhang N."/>
            <person name="Huang Z."/>
            <person name="Zhu Q."/>
            <person name="Feng Y."/>
            <person name="Mount A."/>
            <person name="Hedgecock D."/>
            <person name="Xu Z."/>
            <person name="Liu Y."/>
            <person name="Domazet-Loso T."/>
            <person name="Du Y."/>
            <person name="Sun X."/>
            <person name="Zhang S."/>
            <person name="Liu B."/>
            <person name="Cheng P."/>
            <person name="Jiang X."/>
            <person name="Li J."/>
            <person name="Fan D."/>
            <person name="Wang W."/>
            <person name="Fu W."/>
            <person name="Wang T."/>
            <person name="Wang B."/>
            <person name="Zhang J."/>
            <person name="Peng Z."/>
            <person name="Li Y."/>
            <person name="Li N."/>
            <person name="Wang J."/>
            <person name="Chen M."/>
            <person name="He Y."/>
            <person name="Tan F."/>
            <person name="Song X."/>
            <person name="Zheng Q."/>
            <person name="Huang R."/>
            <person name="Yang H."/>
            <person name="Du X."/>
            <person name="Chen L."/>
            <person name="Yang M."/>
            <person name="Gaffney P.M."/>
            <person name="Wang S."/>
            <person name="Luo L."/>
            <person name="She Z."/>
            <person name="Ming Y."/>
            <person name="Huang W."/>
            <person name="Zhang S."/>
            <person name="Huang B."/>
            <person name="Zhang Y."/>
            <person name="Qu T."/>
            <person name="Ni P."/>
            <person name="Miao G."/>
            <person name="Wang J."/>
            <person name="Wang Q."/>
            <person name="Steinberg C.E."/>
            <person name="Wang H."/>
            <person name="Li N."/>
            <person name="Qian L."/>
            <person name="Zhang G."/>
            <person name="Li Y."/>
            <person name="Yang H."/>
            <person name="Liu X."/>
            <person name="Wang J."/>
            <person name="Yin Y."/>
            <person name="Wang J."/>
        </authorList>
    </citation>
    <scope>NUCLEOTIDE SEQUENCE [LARGE SCALE GENOMIC DNA]</scope>
    <source>
        <strain evidence="1">05x7-T-G4-1.051#20</strain>
    </source>
</reference>
<accession>K1P0M6</accession>
<proteinExistence type="predicted"/>
<sequence length="153" mass="17471">MPHRLLTRYPLHTLSTSVLLGSSAGMCGDCFHWKMQQYVGIHRKLSLKSLILSVLWINAYSWSWFEAKDMCESNGTVIGTTSNSINHSWTKYYHRRSHWISTLEPITKQSDALSNSTCIAMSCDTEQTEDDLIERKDCKKVCSESVCSTRLSK</sequence>
<dbReference type="InParanoid" id="K1P0M6"/>
<gene>
    <name evidence="1" type="ORF">CGI_10001314</name>
</gene>
<name>K1P0M6_MAGGI</name>
<dbReference type="EMBL" id="JH823142">
    <property type="protein sequence ID" value="EKC17272.1"/>
    <property type="molecule type" value="Genomic_DNA"/>
</dbReference>